<feature type="short sequence motif" description="DGA/G" evidence="4">
    <location>
        <begin position="159"/>
        <end position="161"/>
    </location>
</feature>
<feature type="short sequence motif" description="GXGXXG" evidence="4">
    <location>
        <begin position="10"/>
        <end position="15"/>
    </location>
</feature>
<feature type="short sequence motif" description="GXSXG" evidence="4">
    <location>
        <begin position="37"/>
        <end position="41"/>
    </location>
</feature>
<evidence type="ECO:0000256" key="1">
    <source>
        <dbReference type="ARBA" id="ARBA00022801"/>
    </source>
</evidence>
<evidence type="ECO:0000256" key="4">
    <source>
        <dbReference type="PROSITE-ProRule" id="PRU01161"/>
    </source>
</evidence>
<keyword evidence="2 4" id="KW-0442">Lipid degradation</keyword>
<dbReference type="AlphaFoldDB" id="A0A923E9I9"/>
<dbReference type="EMBL" id="JAAZWO010000007">
    <property type="protein sequence ID" value="MBC2397717.1"/>
    <property type="molecule type" value="Genomic_DNA"/>
</dbReference>
<dbReference type="InterPro" id="IPR016035">
    <property type="entry name" value="Acyl_Trfase/lysoPLipase"/>
</dbReference>
<keyword evidence="3 4" id="KW-0443">Lipid metabolism</keyword>
<dbReference type="InterPro" id="IPR037483">
    <property type="entry name" value="YjjU-like"/>
</dbReference>
<protein>
    <submittedName>
        <fullName evidence="6">Patatin family protein</fullName>
    </submittedName>
</protein>
<comment type="caution">
    <text evidence="6">The sequence shown here is derived from an EMBL/GenBank/DDBJ whole genome shotgun (WGS) entry which is preliminary data.</text>
</comment>
<feature type="domain" description="PNPLA" evidence="5">
    <location>
        <begin position="6"/>
        <end position="172"/>
    </location>
</feature>
<dbReference type="InterPro" id="IPR050301">
    <property type="entry name" value="NTE"/>
</dbReference>
<dbReference type="RefSeq" id="WP_035148270.1">
    <property type="nucleotide sequence ID" value="NZ_JAAZWO010000007.1"/>
</dbReference>
<dbReference type="Pfam" id="PF19890">
    <property type="entry name" value="DUF6363"/>
    <property type="match status" value="1"/>
</dbReference>
<dbReference type="CDD" id="cd07208">
    <property type="entry name" value="Pat_hypo_Ecoli_yjju_like"/>
    <property type="match status" value="1"/>
</dbReference>
<name>A0A923E9I9_CLOTT</name>
<feature type="active site" description="Nucleophile" evidence="4">
    <location>
        <position position="39"/>
    </location>
</feature>
<keyword evidence="1 4" id="KW-0378">Hydrolase</keyword>
<organism evidence="6 7">
    <name type="scientific">Clostridium tetanomorphum</name>
    <dbReference type="NCBI Taxonomy" id="1553"/>
    <lineage>
        <taxon>Bacteria</taxon>
        <taxon>Bacillati</taxon>
        <taxon>Bacillota</taxon>
        <taxon>Clostridia</taxon>
        <taxon>Eubacteriales</taxon>
        <taxon>Clostridiaceae</taxon>
        <taxon>Clostridium</taxon>
    </lineage>
</organism>
<dbReference type="GO" id="GO:0016787">
    <property type="term" value="F:hydrolase activity"/>
    <property type="evidence" value="ECO:0007669"/>
    <property type="project" value="UniProtKB-UniRule"/>
</dbReference>
<dbReference type="PANTHER" id="PTHR14226:SF25">
    <property type="entry name" value="PHOSPHOESTERASE"/>
    <property type="match status" value="1"/>
</dbReference>
<dbReference type="InterPro" id="IPR045943">
    <property type="entry name" value="DUF6363"/>
</dbReference>
<dbReference type="SUPFAM" id="SSF52151">
    <property type="entry name" value="FabD/lysophospholipase-like"/>
    <property type="match status" value="1"/>
</dbReference>
<proteinExistence type="predicted"/>
<feature type="active site" description="Proton acceptor" evidence="4">
    <location>
        <position position="159"/>
    </location>
</feature>
<keyword evidence="7" id="KW-1185">Reference proteome</keyword>
<dbReference type="Pfam" id="PF01734">
    <property type="entry name" value="Patatin"/>
    <property type="match status" value="1"/>
</dbReference>
<dbReference type="InterPro" id="IPR002641">
    <property type="entry name" value="PNPLA_dom"/>
</dbReference>
<evidence type="ECO:0000313" key="6">
    <source>
        <dbReference type="EMBL" id="MBC2397717.1"/>
    </source>
</evidence>
<dbReference type="Gene3D" id="3.40.1090.10">
    <property type="entry name" value="Cytosolic phospholipase A2 catalytic domain"/>
    <property type="match status" value="2"/>
</dbReference>
<gene>
    <name evidence="6" type="ORF">HGG79_08010</name>
</gene>
<reference evidence="6 7" key="1">
    <citation type="submission" date="2020-04" db="EMBL/GenBank/DDBJ databases">
        <title>Genomic insights into acetone-butanol-ethanol (ABE) fermentation by sequencing solventogenic clostridia strains.</title>
        <authorList>
            <person name="Brown S."/>
        </authorList>
    </citation>
    <scope>NUCLEOTIDE SEQUENCE [LARGE SCALE GENOMIC DNA]</scope>
    <source>
        <strain evidence="6 7">DJ011</strain>
    </source>
</reference>
<accession>A0A923E9I9</accession>
<dbReference type="PANTHER" id="PTHR14226">
    <property type="entry name" value="NEUROPATHY TARGET ESTERASE/SWISS CHEESE D.MELANOGASTER"/>
    <property type="match status" value="1"/>
</dbReference>
<dbReference type="GO" id="GO:0016042">
    <property type="term" value="P:lipid catabolic process"/>
    <property type="evidence" value="ECO:0007669"/>
    <property type="project" value="UniProtKB-UniRule"/>
</dbReference>
<evidence type="ECO:0000256" key="3">
    <source>
        <dbReference type="ARBA" id="ARBA00023098"/>
    </source>
</evidence>
<dbReference type="PROSITE" id="PS51635">
    <property type="entry name" value="PNPLA"/>
    <property type="match status" value="1"/>
</dbReference>
<sequence>MENIGLVLEGGGMRGLYTAGILDFFMEKGLYLPYVIGVSMGACNAASYLSRQIGRNKAITINYVKDPRYISYRNFFKCKSIFGIDFIYNEIPYKLEPFDFQSFSKCKEKFVIVATDCNTGKAVYFNKEEHEEILTIIRASSSLPFISPIVKYKNMCLLDGGIADSIPIRKSIEDGNKKNIIILTRQKEYRKEPFKAKRLLRRIYSRYDGLINAIENRYNGYNNTLDYIDKLEKENKAIVIRPKENLKISRIERNTEKLEALYKVGYEDGKRYYDKVINWIMV</sequence>
<dbReference type="Proteomes" id="UP000563151">
    <property type="component" value="Unassembled WGS sequence"/>
</dbReference>
<evidence type="ECO:0000259" key="5">
    <source>
        <dbReference type="PROSITE" id="PS51635"/>
    </source>
</evidence>
<evidence type="ECO:0000256" key="2">
    <source>
        <dbReference type="ARBA" id="ARBA00022963"/>
    </source>
</evidence>
<evidence type="ECO:0000313" key="7">
    <source>
        <dbReference type="Proteomes" id="UP000563151"/>
    </source>
</evidence>